<feature type="compositionally biased region" description="Acidic residues" evidence="1">
    <location>
        <begin position="81"/>
        <end position="104"/>
    </location>
</feature>
<dbReference type="Proteomes" id="UP000240811">
    <property type="component" value="Unassembled WGS sequence"/>
</dbReference>
<accession>A0A2T4VYW0</accession>
<dbReference type="EMBL" id="PSQJ01000001">
    <property type="protein sequence ID" value="PTL86955.1"/>
    <property type="molecule type" value="Genomic_DNA"/>
</dbReference>
<dbReference type="Pfam" id="PF09538">
    <property type="entry name" value="FYDLN_acid"/>
    <property type="match status" value="1"/>
</dbReference>
<sequence length="126" mass="14230">MAKSALGTKRTCPDTGKKFYDLKKDPVVSPYTNNSWPLSRFEKPSALEADESSAVEVDNTEAHTFVKRGPIEEEDNQKSTEEDENLDLEYVQDIDLEAEDDFLDPNDTRETDSEVVNISIPDEDDV</sequence>
<organism evidence="2 3">
    <name type="scientific">Candidatus Liberibacter europaeus</name>
    <dbReference type="NCBI Taxonomy" id="744859"/>
    <lineage>
        <taxon>Bacteria</taxon>
        <taxon>Pseudomonadati</taxon>
        <taxon>Pseudomonadota</taxon>
        <taxon>Alphaproteobacteria</taxon>
        <taxon>Hyphomicrobiales</taxon>
        <taxon>Rhizobiaceae</taxon>
        <taxon>Liberibacter</taxon>
    </lineage>
</organism>
<dbReference type="AlphaFoldDB" id="A0A2T4VYW0"/>
<name>A0A2T4VYW0_9HYPH</name>
<comment type="caution">
    <text evidence="2">The sequence shown here is derived from an EMBL/GenBank/DDBJ whole genome shotgun (WGS) entry which is preliminary data.</text>
</comment>
<dbReference type="NCBIfam" id="TIGR02300">
    <property type="entry name" value="FYDLN_acid"/>
    <property type="match status" value="1"/>
</dbReference>
<dbReference type="InterPro" id="IPR012644">
    <property type="entry name" value="CHP02300_FYDLN_acid"/>
</dbReference>
<protein>
    <submittedName>
        <fullName evidence="2">TIGR02300 family protein</fullName>
    </submittedName>
</protein>
<gene>
    <name evidence="2" type="ORF">C4617_00615</name>
</gene>
<reference evidence="3" key="1">
    <citation type="submission" date="2018-02" db="EMBL/GenBank/DDBJ databases">
        <title>Genome sequence of Candidatus Liberibacter europaeus.</title>
        <authorList>
            <person name="Frampton R.A."/>
            <person name="Thompson S.M."/>
            <person name="David C."/>
            <person name="Addison S.M."/>
            <person name="Smith G.R."/>
        </authorList>
    </citation>
    <scope>NUCLEOTIDE SEQUENCE [LARGE SCALE GENOMIC DNA]</scope>
</reference>
<proteinExistence type="predicted"/>
<evidence type="ECO:0000313" key="3">
    <source>
        <dbReference type="Proteomes" id="UP000240811"/>
    </source>
</evidence>
<feature type="region of interest" description="Disordered" evidence="1">
    <location>
        <begin position="47"/>
        <end position="126"/>
    </location>
</feature>
<evidence type="ECO:0000256" key="1">
    <source>
        <dbReference type="SAM" id="MobiDB-lite"/>
    </source>
</evidence>
<evidence type="ECO:0000313" key="2">
    <source>
        <dbReference type="EMBL" id="PTL86955.1"/>
    </source>
</evidence>